<reference evidence="3 4" key="1">
    <citation type="submission" date="2019-12" db="EMBL/GenBank/DDBJ databases">
        <title>Genomic-based taxomic classification of the family Erythrobacteraceae.</title>
        <authorList>
            <person name="Xu L."/>
        </authorList>
    </citation>
    <scope>NUCLEOTIDE SEQUENCE [LARGE SCALE GENOMIC DNA]</scope>
    <source>
        <strain evidence="3 4">JCM 10282</strain>
    </source>
</reference>
<dbReference type="Pfam" id="PF13467">
    <property type="entry name" value="RHH_4"/>
    <property type="match status" value="1"/>
</dbReference>
<dbReference type="EMBL" id="WTYB01000001">
    <property type="protein sequence ID" value="MXP37722.1"/>
    <property type="molecule type" value="Genomic_DNA"/>
</dbReference>
<gene>
    <name evidence="2" type="ORF">FHS52_000576</name>
    <name evidence="3" type="ORF">GRI59_03710</name>
</gene>
<evidence type="ECO:0000259" key="1">
    <source>
        <dbReference type="Pfam" id="PF13467"/>
    </source>
</evidence>
<name>A0A6I4UFS5_9SPHN</name>
<evidence type="ECO:0000313" key="4">
    <source>
        <dbReference type="Proteomes" id="UP000430021"/>
    </source>
</evidence>
<sequence>MDSPYHPPVKRSLSIAGHQTSISLEPLFWDMLKSAAAREGLAIAALVARIDAERIKSPTPPGLASAIRVWLVVKSPLP</sequence>
<dbReference type="InterPro" id="IPR038268">
    <property type="entry name" value="RHH_sf"/>
</dbReference>
<dbReference type="GO" id="GO:0016740">
    <property type="term" value="F:transferase activity"/>
    <property type="evidence" value="ECO:0007669"/>
    <property type="project" value="UniProtKB-KW"/>
</dbReference>
<keyword evidence="3" id="KW-0808">Transferase</keyword>
<reference evidence="2 5" key="2">
    <citation type="submission" date="2020-08" db="EMBL/GenBank/DDBJ databases">
        <title>Genomic Encyclopedia of Type Strains, Phase IV (KMG-IV): sequencing the most valuable type-strain genomes for metagenomic binning, comparative biology and taxonomic classification.</title>
        <authorList>
            <person name="Goeker M."/>
        </authorList>
    </citation>
    <scope>NUCLEOTIDE SEQUENCE [LARGE SCALE GENOMIC DNA]</scope>
    <source>
        <strain evidence="2 5">DSM 8510</strain>
    </source>
</reference>
<evidence type="ECO:0000313" key="2">
    <source>
        <dbReference type="EMBL" id="MBB3774633.1"/>
    </source>
</evidence>
<keyword evidence="5" id="KW-1185">Reference proteome</keyword>
<dbReference type="Proteomes" id="UP000548685">
    <property type="component" value="Unassembled WGS sequence"/>
</dbReference>
<feature type="domain" description="Ribbon-helix-helix" evidence="1">
    <location>
        <begin position="8"/>
        <end position="72"/>
    </location>
</feature>
<dbReference type="OrthoDB" id="7477016at2"/>
<dbReference type="EMBL" id="JACICE010000001">
    <property type="protein sequence ID" value="MBB3774633.1"/>
    <property type="molecule type" value="Genomic_DNA"/>
</dbReference>
<dbReference type="AlphaFoldDB" id="A0A6I4UFS5"/>
<dbReference type="RefSeq" id="WP_160759836.1">
    <property type="nucleotide sequence ID" value="NZ_BAAADZ010000002.1"/>
</dbReference>
<proteinExistence type="predicted"/>
<evidence type="ECO:0000313" key="5">
    <source>
        <dbReference type="Proteomes" id="UP000548685"/>
    </source>
</evidence>
<evidence type="ECO:0000313" key="3">
    <source>
        <dbReference type="EMBL" id="MXP37722.1"/>
    </source>
</evidence>
<dbReference type="Gene3D" id="1.10.3990.20">
    <property type="entry name" value="protein bp1543"/>
    <property type="match status" value="1"/>
</dbReference>
<accession>A0A6I4UFS5</accession>
<keyword evidence="2" id="KW-0238">DNA-binding</keyword>
<protein>
    <submittedName>
        <fullName evidence="3">Aryl-sulfate sulfotransferase</fullName>
    </submittedName>
    <submittedName>
        <fullName evidence="2">DNA-binding ribbon-helix-helix protein</fullName>
    </submittedName>
</protein>
<comment type="caution">
    <text evidence="3">The sequence shown here is derived from an EMBL/GenBank/DDBJ whole genome shotgun (WGS) entry which is preliminary data.</text>
</comment>
<dbReference type="InterPro" id="IPR027373">
    <property type="entry name" value="RHH_dom"/>
</dbReference>
<organism evidence="3 4">
    <name type="scientific">Erythrobacter ramosus</name>
    <dbReference type="NCBI Taxonomy" id="35811"/>
    <lineage>
        <taxon>Bacteria</taxon>
        <taxon>Pseudomonadati</taxon>
        <taxon>Pseudomonadota</taxon>
        <taxon>Alphaproteobacteria</taxon>
        <taxon>Sphingomonadales</taxon>
        <taxon>Erythrobacteraceae</taxon>
        <taxon>Erythrobacter/Porphyrobacter group</taxon>
        <taxon>Erythrobacter</taxon>
    </lineage>
</organism>
<dbReference type="GO" id="GO:0003677">
    <property type="term" value="F:DNA binding"/>
    <property type="evidence" value="ECO:0007669"/>
    <property type="project" value="UniProtKB-KW"/>
</dbReference>
<dbReference type="Proteomes" id="UP000430021">
    <property type="component" value="Unassembled WGS sequence"/>
</dbReference>